<sequence>MESSQEVQLSSQIDEDGDLMVIDVDVPDGMDIDAPLATVGRRECRQPERRHESRKPVQSGVQGPKGKPTNSKGAGRGGESRPIPQASRKRHQPGTTPAVKGAGNKARNGGPQGQKGNNRKAKKTGNTAQTPPVVVCNAGPSSSERAPVCVQTLSTLQPPAGEVVGNGGCRSPTVYSISSDDFMDVDEEEPEQVGPVRESNNSIAPGTASEVALTETAALPRAPEGHAPQAERAGNTPQMPPNYARLNAKLQFLHCVMRQIDGPWCHWVPDVYKAVVTKYQRMPRGGWKVLAEYANEHFEFHKTHKEVEQMARQVVAKAARSQPTDVGEIASLHDVDSYNALQEDFDRIMAQRLREPGVIRTVKNKRHTMDSLDFTAIRSLDLVVHNYVKHNPVTDMGMLAVLYQTAQDCYDKYSAKPSSSSGKKEAAERRIKELEEIGALLLKYKQKVPLEKEDRKRVYRQMDKYNMIADKPQELSYVISRTQEELQKEQDKLKNAKFKKELYNDNRMFELYTGHFYRTLENKQDADESAINEGMMIEYWAQMWVKPNAPHNGEGYLVERPPAENKAGFPTYEEFVTIVKKLRDWKSPGADGIYNYYIKWLTSLHRVIYRLVEEACQQGKVQDDWFYCGITYLLPKNKKPKSAAQYRPITCMSNLYKLTTRCATETLKREVDGRGLRSENQMGTRSNVQGAKEHALANIALNEKHKGKLLATWVDVMKAYDSIDHAYLARVIDNLNLPGWLSNFIKQTIKRWNIEIRWNKNTIMHKKVERGILQGDSLSPLLFVLCLDPLSRHLTRIFPKVELSVTGGRIFATNHFLYIDDLKFFAHEESTMRGMGREVEKFFNDIGLRINRDKSATNTEACASIAKQMEGPETYKYLGVTETSNSLTSDGMFDIILQEICRRTELLAASKLSGKNLSMAINQYALSVINYYIGVIPMDITHFDKIDLAVRRIINAKHGHKKWANTQRLYLPRKEMGRGLHSMVFRAEAMLLRLWLTLSADEVTSTRRAAIMQHFRDTYAHISHIKMHLEGRYGMEFGMEDTTDKSLRDLRVAQNKWLYNRMHVKSTHKVLYAKREDPKLDIEASSLYLTCGILTPEEEANVAEVQDRNLQWMSSSKKCTRCNNGKNVDHLATKCQKLLHLEYTKRHNEVAKRVHSVLGRQIGLPKEKIDAHKIESETQKTKEYNRPDIILADRRRNTITIVEIGITNQDNLVDTEKFKKQKYEDLIEDLKARQFNQQTKIRVIPYVMTWEGIVTKEHSKYRRDLGISDRMEAHIQRVVIQETHKIVMRDMKPKEDYDSVEDPQAQTGWMPAWMAPVTSGNGPAWIPQPVSAKEARNVIQGVADKAKQIYDQLNIDDDKQPITQGISQINATKSNILKVDAELQKVNTDLRKWRVAAQTVLEIAVNRAEHVHEKLDPTKNDESHLIGKNIKDIGDVKKELDIANEQLKTQVESLNKWIQDAEDIRAAAEAKAREAYDKLQVHEKLSENVQRIVDASKAINGVHMAVDAKHKELGTWREKAKEVIDGAVEKAQHVHDALKDNVDKKMGEIEQENNAIKSACESLESEVNHLGNWKDAASKVIDKAKAKCDEILKRVDINHKDNEGGKNGPVIFKQAKELQDKGTKLLQAAQDAKRKVEEKVKSALEAVKNMDTDIKRDLKVVKDEIMKGIKDVIEKLKVDKLGEKVKQDLQKLRESIEGLKGSNKLVNDKVEMLIEEHDKVKQKTQEIMSKMQQEMQKTFKEGIKNPLNQKVGDVEKAIEALYKTINPKDGVTRDDKNKFQPIFEHIKKDVTKIKGNGNQKGNESGLDGIVAKVKGLANAFHKNGNGFGERVDGWIGSILGINENQRKTQTDGMKAVTSWIRAYYGQVRDRENALKAVKEQIKKALGDQIKAGQEKSSSRDVKESVVENLTKVKEACEAFVDTLDKKLTNTEIEPFVQQIVTKIQGPSMDQRVSNENDDRKTTVRAALIALCSCVRQVASEVQFIGINMFGKKIDTIKQTVDELDTNLTNATKPTESSDANPDHGTAKAVDNAIEGVKDMVENTIKEKFESDVKTPVEEAAQGLEKAVKTFDEAAKKQVKAAAKGAIDKAANVISADAGTRKINLSKSMSNFHKTHNEVTNKLRPLLEKLLNDHIGRDEIPFVGKAEKVELSKNFEKYLKHISVGVLTGHPHGPLAEAIDKIEGDGMKELSIIHPRHIGNDKIDEQTFDDPFKEIQSQLEDITKLVSDTRTDMTGEPASYRNGIKNYLEDLKNAFGDGKLDGAGESLDNIKKAIGQLQREPFSTKPAEIGKAVKEIKLQVDELKKKLLNGTDPKGIIDTLKDLKDAGLESGKWNRNVGMTHIHKELEEQNKILPRQTKVIGEAMDSVIKDINNVLREVGMTLDHHIIPDGDVIFRLKQIEDMIGRGKYKYEGTLQGIHDMISGLRAKNFSVNPDKIGRSLKAVKARLKTLRGVLQGENDKHDGVISALNDLKTDGLGPGEWNKERNTKGLHAIENDLKIEESKLSWQPTLLNSGFESITNVLDELRKELKDVYGNPNNDVINNLEDLLSFGFNGAEWQRKNVGGLVKIKNDLQKQNAELPKETDKIKQAIDAIKEEMQNVLIRVGMKLNHTLMDDDVVDNLGALKLMISRGGRGGLQAIQKKINDLVTNAFRTNSEAIQGAKDEITEELKRLQNNLKGVKDNDVIETLKDLIDLGLGAGEWKKERNTKGLETIEMELKKQQSELSSQPGLIDVGVEKITKVLEEVRAALHDDKGNPKSDVIKRLEDLRENGLGDKANTWNGKNGLKKIRIDLKSHNEKLSEDGEEMEKAMDTVLMQIQGVLRNARMKLGHHIIPHDDIAWDLHRLQRKFGFDEIKDENNLQEVLNQIGELQSKTFTDTQYTIEKAKQQIANELKNLIGVLDTNISSTLTDLIGNGMGKDKTWQNDNKGLGFINGELERQQGILKKQPEDIETGVLVVTNELDELRNILDGRDSSTAQERGVMRNLEFLMKEIGDSDHAGLKKIRKALETLNTNTVPVVTANLRKLCGDIQDAAAYADWHVTQLEDPHVDGKLKGIEDGIDNLRLTDLADAITMCDEFLDKANEIEKNTIHALLKHVDGEVGEAIEGLTKEARTLYVDSVRETLELFAKKVNEDLDQLPSEINRDMYMGYKGFMNTMEGENSGNINRLKCVISKELKLLSAAFAGFFGEVNEYVRKETDRVHRERDEDRNPSLPPTEEPYTPKLKDVYDALTALLAYLRDNDSDAYKLTELVDRLTKALGNLVPADFKHPSTPLLDSIANGLSKFAGEFHNTYISTYSGQRCWEEQSHKYAKVLLSMVPMTHKTLTKLMMKCESEWKALHISKLTADDRDNALGNYLTRCGYRVSSSESEQDGELNNMFTGGGIYELLFTPIEDVAIEMMVEGQPVKNGINLVTIMSLLYNTVCHYFQVCHLHVPPNTRYPCTVRDMLSWLSGLQYTVVVDKLPDHCKALLNLRCQDGDIPNKDDPVMAKCIEGLPLTIAATCSHSTALLTVIQGNGHGFDLAAYPYSVDFSNNRAMLHYPANPAELLDMLRDIACRLCRVLYFLYSQCCRSTARVRGWRECTYGRQVQSHNWQCNTFGRDATTASATTTSATVTTAATTTTSTTTHGCPPTSPLQSFLSDSCHGLLPHTLTADNMAIHCANCTANQPGQHCLTPLGFWDLGFAASISGTGWDLAKRLGDMCRDADSCVFVLCRTLFLLCPAAPSSLADVFALYAQLLRKWDSHDRVKHRGGTYTDASNFISHLNTDGIDSLFPLWAQLHGSYENGNLTSAIASLANHDHRSHDALSTLFHDSTCQSPGGCAPYLQPLGLHAHHTYPQKHAGRYITWIMYLAWQLWELLYNLLHALGKIDCTASGCATCPCQPGTHGGKDTCYCPSIVQCAGPLPTLYRYGFTYRNSNLLVSDNRAIRCGDLNAQLKKALQSGHFTELFRQIDQLIWHIRMPFFYCFIALWTLVALYILHTSLYRMDILRIRSHLLTTKASHLIDVKALLIPSRKMLSLYDASNFDDDPNELLNLT</sequence>
<feature type="domain" description="Reverse transcriptase" evidence="4">
    <location>
        <begin position="615"/>
        <end position="882"/>
    </location>
</feature>
<gene>
    <name evidence="5" type="ORF">BBBOND_0308820</name>
</gene>
<evidence type="ECO:0000313" key="6">
    <source>
        <dbReference type="Proteomes" id="UP000033188"/>
    </source>
</evidence>
<evidence type="ECO:0000256" key="1">
    <source>
        <dbReference type="SAM" id="Coils"/>
    </source>
</evidence>
<feature type="coiled-coil region" evidence="1">
    <location>
        <begin position="1444"/>
        <end position="1485"/>
    </location>
</feature>
<feature type="compositionally biased region" description="Basic and acidic residues" evidence="2">
    <location>
        <begin position="40"/>
        <end position="55"/>
    </location>
</feature>
<dbReference type="PROSITE" id="PS50878">
    <property type="entry name" value="RT_POL"/>
    <property type="match status" value="1"/>
</dbReference>
<proteinExistence type="predicted"/>
<keyword evidence="3" id="KW-1133">Transmembrane helix</keyword>
<dbReference type="InterPro" id="IPR000477">
    <property type="entry name" value="RT_dom"/>
</dbReference>
<dbReference type="EMBL" id="LK391709">
    <property type="protein sequence ID" value="CDR96979.1"/>
    <property type="molecule type" value="Genomic_DNA"/>
</dbReference>
<evidence type="ECO:0000313" key="5">
    <source>
        <dbReference type="EMBL" id="CDR96979.1"/>
    </source>
</evidence>
<organism evidence="5 6">
    <name type="scientific">Babesia bigemina</name>
    <dbReference type="NCBI Taxonomy" id="5866"/>
    <lineage>
        <taxon>Eukaryota</taxon>
        <taxon>Sar</taxon>
        <taxon>Alveolata</taxon>
        <taxon>Apicomplexa</taxon>
        <taxon>Aconoidasida</taxon>
        <taxon>Piroplasmida</taxon>
        <taxon>Babesiidae</taxon>
        <taxon>Babesia</taxon>
    </lineage>
</organism>
<accession>A0A061DCY7</accession>
<protein>
    <recommendedName>
        <fullName evidence="4">Reverse transcriptase domain-containing protein</fullName>
    </recommendedName>
</protein>
<dbReference type="PANTHER" id="PTHR35450:SF2">
    <property type="entry name" value="REVERSE TRANSCRIPTASE DOMAIN-CONTAINING PROTEIN"/>
    <property type="match status" value="1"/>
</dbReference>
<feature type="coiled-coil region" evidence="1">
    <location>
        <begin position="2654"/>
        <end position="2681"/>
    </location>
</feature>
<feature type="transmembrane region" description="Helical" evidence="3">
    <location>
        <begin position="3960"/>
        <end position="3982"/>
    </location>
</feature>
<name>A0A061DCY7_BABBI</name>
<keyword evidence="6" id="KW-1185">Reference proteome</keyword>
<dbReference type="GeneID" id="24565520"/>
<dbReference type="KEGG" id="bbig:BBBOND_0308820"/>
<dbReference type="PANTHER" id="PTHR35450">
    <property type="entry name" value="REVERSE TRANSCRIPTASE DOMAIN-CONTAINING PROTEIN"/>
    <property type="match status" value="1"/>
</dbReference>
<dbReference type="CDD" id="cd01650">
    <property type="entry name" value="RT_nLTR_like"/>
    <property type="match status" value="1"/>
</dbReference>
<dbReference type="Proteomes" id="UP000033188">
    <property type="component" value="Chromosome 3"/>
</dbReference>
<feature type="compositionally biased region" description="Basic and acidic residues" evidence="2">
    <location>
        <begin position="3196"/>
        <end position="3208"/>
    </location>
</feature>
<dbReference type="VEuPathDB" id="PiroplasmaDB:BBBOND_0308820"/>
<keyword evidence="3" id="KW-0812">Transmembrane</keyword>
<dbReference type="SUPFAM" id="SSF56672">
    <property type="entry name" value="DNA/RNA polymerases"/>
    <property type="match status" value="1"/>
</dbReference>
<evidence type="ECO:0000256" key="2">
    <source>
        <dbReference type="SAM" id="MobiDB-lite"/>
    </source>
</evidence>
<dbReference type="Pfam" id="PF00078">
    <property type="entry name" value="RVT_1"/>
    <property type="match status" value="1"/>
</dbReference>
<feature type="coiled-coil region" evidence="1">
    <location>
        <begin position="1615"/>
        <end position="1653"/>
    </location>
</feature>
<reference evidence="6" key="1">
    <citation type="journal article" date="2014" name="Nucleic Acids Res.">
        <title>The evolutionary dynamics of variant antigen genes in Babesia reveal a history of genomic innovation underlying host-parasite interaction.</title>
        <authorList>
            <person name="Jackson A.P."/>
            <person name="Otto T.D."/>
            <person name="Darby A."/>
            <person name="Ramaprasad A."/>
            <person name="Xia D."/>
            <person name="Echaide I.E."/>
            <person name="Farber M."/>
            <person name="Gahlot S."/>
            <person name="Gamble J."/>
            <person name="Gupta D."/>
            <person name="Gupta Y."/>
            <person name="Jackson L."/>
            <person name="Malandrin L."/>
            <person name="Malas T.B."/>
            <person name="Moussa E."/>
            <person name="Nair M."/>
            <person name="Reid A.J."/>
            <person name="Sanders M."/>
            <person name="Sharma J."/>
            <person name="Tracey A."/>
            <person name="Quail M.A."/>
            <person name="Weir W."/>
            <person name="Wastling J.M."/>
            <person name="Hall N."/>
            <person name="Willadsen P."/>
            <person name="Lingelbach K."/>
            <person name="Shiels B."/>
            <person name="Tait A."/>
            <person name="Berriman M."/>
            <person name="Allred D.R."/>
            <person name="Pain A."/>
        </authorList>
    </citation>
    <scope>NUCLEOTIDE SEQUENCE [LARGE SCALE GENOMIC DNA]</scope>
    <source>
        <strain evidence="6">Bond</strain>
    </source>
</reference>
<evidence type="ECO:0000259" key="4">
    <source>
        <dbReference type="PROSITE" id="PS50878"/>
    </source>
</evidence>
<keyword evidence="3" id="KW-0472">Membrane</keyword>
<dbReference type="InterPro" id="IPR043502">
    <property type="entry name" value="DNA/RNA_pol_sf"/>
</dbReference>
<evidence type="ECO:0000256" key="3">
    <source>
        <dbReference type="SAM" id="Phobius"/>
    </source>
</evidence>
<feature type="coiled-coil region" evidence="1">
    <location>
        <begin position="479"/>
        <end position="506"/>
    </location>
</feature>
<feature type="coiled-coil region" evidence="1">
    <location>
        <begin position="1689"/>
        <end position="1741"/>
    </location>
</feature>
<dbReference type="RefSeq" id="XP_012769165.1">
    <property type="nucleotide sequence ID" value="XM_012913711.1"/>
</dbReference>
<feature type="region of interest" description="Disordered" evidence="2">
    <location>
        <begin position="3196"/>
        <end position="3219"/>
    </location>
</feature>
<keyword evidence="1" id="KW-0175">Coiled coil</keyword>
<feature type="region of interest" description="Disordered" evidence="2">
    <location>
        <begin position="1"/>
        <end position="142"/>
    </location>
</feature>
<feature type="coiled-coil region" evidence="1">
    <location>
        <begin position="1535"/>
        <end position="1566"/>
    </location>
</feature>
<feature type="compositionally biased region" description="Polar residues" evidence="2">
    <location>
        <begin position="1"/>
        <end position="12"/>
    </location>
</feature>